<dbReference type="KEGG" id="atq:GH723_12060"/>
<dbReference type="NCBIfam" id="TIGR00086">
    <property type="entry name" value="smpB"/>
    <property type="match status" value="1"/>
</dbReference>
<dbReference type="GO" id="GO:0003723">
    <property type="term" value="F:RNA binding"/>
    <property type="evidence" value="ECO:0007669"/>
    <property type="project" value="UniProtKB-UniRule"/>
</dbReference>
<dbReference type="PANTHER" id="PTHR30308">
    <property type="entry name" value="TMRNA-BINDING COMPONENT OF TRANS-TRANSLATION TAGGING COMPLEX"/>
    <property type="match status" value="1"/>
</dbReference>
<evidence type="ECO:0000256" key="4">
    <source>
        <dbReference type="SAM" id="MobiDB-lite"/>
    </source>
</evidence>
<evidence type="ECO:0000256" key="1">
    <source>
        <dbReference type="ARBA" id="ARBA00022490"/>
    </source>
</evidence>
<gene>
    <name evidence="3 5" type="primary">smpB</name>
    <name evidence="5" type="ORF">GH723_12060</name>
</gene>
<feature type="region of interest" description="Disordered" evidence="4">
    <location>
        <begin position="149"/>
        <end position="173"/>
    </location>
</feature>
<dbReference type="SUPFAM" id="SSF74982">
    <property type="entry name" value="Small protein B (SmpB)"/>
    <property type="match status" value="1"/>
</dbReference>
<dbReference type="Gene3D" id="2.40.280.10">
    <property type="match status" value="1"/>
</dbReference>
<organism evidence="5 6">
    <name type="scientific">Actinomarinicola tropica</name>
    <dbReference type="NCBI Taxonomy" id="2789776"/>
    <lineage>
        <taxon>Bacteria</taxon>
        <taxon>Bacillati</taxon>
        <taxon>Actinomycetota</taxon>
        <taxon>Acidimicrobiia</taxon>
        <taxon>Acidimicrobiales</taxon>
        <taxon>Iamiaceae</taxon>
        <taxon>Actinomarinicola</taxon>
    </lineage>
</organism>
<comment type="function">
    <text evidence="3">Required for rescue of stalled ribosomes mediated by trans-translation. Binds to transfer-messenger RNA (tmRNA), required for stable association of tmRNA with ribosomes. tmRNA and SmpB together mimic tRNA shape, replacing the anticodon stem-loop with SmpB. tmRNA is encoded by the ssrA gene; the 2 termini fold to resemble tRNA(Ala) and it encodes a 'tag peptide', a short internal open reading frame. During trans-translation Ala-aminoacylated tmRNA acts like a tRNA, entering the A-site of stalled ribosomes, displacing the stalled mRNA. The ribosome then switches to translate the ORF on the tmRNA; the nascent peptide is terminated with the 'tag peptide' encoded by the tmRNA and targeted for degradation. The ribosome is freed to recommence translation, which seems to be the essential function of trans-translation.</text>
</comment>
<dbReference type="HAMAP" id="MF_00023">
    <property type="entry name" value="SmpB"/>
    <property type="match status" value="1"/>
</dbReference>
<dbReference type="NCBIfam" id="NF003843">
    <property type="entry name" value="PRK05422.1"/>
    <property type="match status" value="1"/>
</dbReference>
<feature type="compositionally biased region" description="Basic and acidic residues" evidence="4">
    <location>
        <begin position="149"/>
        <end position="161"/>
    </location>
</feature>
<dbReference type="InterPro" id="IPR023620">
    <property type="entry name" value="SmpB"/>
</dbReference>
<dbReference type="PANTHER" id="PTHR30308:SF2">
    <property type="entry name" value="SSRA-BINDING PROTEIN"/>
    <property type="match status" value="1"/>
</dbReference>
<evidence type="ECO:0000313" key="5">
    <source>
        <dbReference type="EMBL" id="QGG95771.1"/>
    </source>
</evidence>
<dbReference type="InterPro" id="IPR000037">
    <property type="entry name" value="SsrA-bd_prot"/>
</dbReference>
<proteinExistence type="inferred from homology"/>
<protein>
    <recommendedName>
        <fullName evidence="3">SsrA-binding protein</fullName>
    </recommendedName>
    <alternativeName>
        <fullName evidence="3">Small protein B</fullName>
    </alternativeName>
</protein>
<keyword evidence="2 3" id="KW-0694">RNA-binding</keyword>
<dbReference type="GO" id="GO:0070930">
    <property type="term" value="P:trans-translation-dependent protein tagging"/>
    <property type="evidence" value="ECO:0007669"/>
    <property type="project" value="TreeGrafter"/>
</dbReference>
<dbReference type="PROSITE" id="PS01317">
    <property type="entry name" value="SSRP"/>
    <property type="match status" value="1"/>
</dbReference>
<dbReference type="CDD" id="cd09294">
    <property type="entry name" value="SmpB"/>
    <property type="match status" value="1"/>
</dbReference>
<dbReference type="EMBL" id="CP045851">
    <property type="protein sequence ID" value="QGG95771.1"/>
    <property type="molecule type" value="Genomic_DNA"/>
</dbReference>
<dbReference type="Proteomes" id="UP000334019">
    <property type="component" value="Chromosome"/>
</dbReference>
<name>A0A5Q2RMI6_9ACTN</name>
<accession>A0A5Q2RMI6</accession>
<keyword evidence="1 3" id="KW-0963">Cytoplasm</keyword>
<evidence type="ECO:0000256" key="3">
    <source>
        <dbReference type="HAMAP-Rule" id="MF_00023"/>
    </source>
</evidence>
<comment type="subcellular location">
    <subcellularLocation>
        <location evidence="3">Cytoplasm</location>
    </subcellularLocation>
    <text evidence="3">The tmRNA-SmpB complex associates with stalled 70S ribosomes.</text>
</comment>
<comment type="similarity">
    <text evidence="3">Belongs to the SmpB family.</text>
</comment>
<evidence type="ECO:0000313" key="6">
    <source>
        <dbReference type="Proteomes" id="UP000334019"/>
    </source>
</evidence>
<reference evidence="5 6" key="1">
    <citation type="submission" date="2019-11" db="EMBL/GenBank/DDBJ databases">
        <authorList>
            <person name="He Y."/>
        </authorList>
    </citation>
    <scope>NUCLEOTIDE SEQUENCE [LARGE SCALE GENOMIC DNA]</scope>
    <source>
        <strain evidence="5 6">SCSIO 58843</strain>
    </source>
</reference>
<dbReference type="RefSeq" id="WP_153759877.1">
    <property type="nucleotide sequence ID" value="NZ_CP045851.1"/>
</dbReference>
<keyword evidence="6" id="KW-1185">Reference proteome</keyword>
<dbReference type="Pfam" id="PF01668">
    <property type="entry name" value="SmpB"/>
    <property type="match status" value="1"/>
</dbReference>
<dbReference type="GO" id="GO:0070929">
    <property type="term" value="P:trans-translation"/>
    <property type="evidence" value="ECO:0007669"/>
    <property type="project" value="UniProtKB-UniRule"/>
</dbReference>
<dbReference type="GO" id="GO:0005829">
    <property type="term" value="C:cytosol"/>
    <property type="evidence" value="ECO:0007669"/>
    <property type="project" value="TreeGrafter"/>
</dbReference>
<evidence type="ECO:0000256" key="2">
    <source>
        <dbReference type="ARBA" id="ARBA00022884"/>
    </source>
</evidence>
<dbReference type="AlphaFoldDB" id="A0A5Q2RMI6"/>
<sequence>MAAAGKTPKKGAKSADDGTKVIATNRRARREYEILDTVEAGLVLRGSEVKSLRDAKVQLAEGFGRIKNGEAWLHAVHISPWISTGLHDRIDPERIRKLLLNKHEIERLGARQDQEHLTLVPLSIYFKGGRAKVELGLARGRKDWDKRQAIAQRDADREARKAMSRRMSGKDAV</sequence>
<dbReference type="InterPro" id="IPR020081">
    <property type="entry name" value="SsrA-bd_prot_CS"/>
</dbReference>